<evidence type="ECO:0000313" key="2">
    <source>
        <dbReference type="EMBL" id="MBX49088.1"/>
    </source>
</evidence>
<accession>A0A2P2P2W2</accession>
<feature type="signal peptide" evidence="1">
    <location>
        <begin position="1"/>
        <end position="16"/>
    </location>
</feature>
<protein>
    <submittedName>
        <fullName evidence="2">Uncharacterized protein</fullName>
    </submittedName>
</protein>
<keyword evidence="1" id="KW-0732">Signal</keyword>
<dbReference type="EMBL" id="GGEC01068604">
    <property type="protein sequence ID" value="MBX49088.1"/>
    <property type="molecule type" value="Transcribed_RNA"/>
</dbReference>
<organism evidence="2">
    <name type="scientific">Rhizophora mucronata</name>
    <name type="common">Asiatic mangrove</name>
    <dbReference type="NCBI Taxonomy" id="61149"/>
    <lineage>
        <taxon>Eukaryota</taxon>
        <taxon>Viridiplantae</taxon>
        <taxon>Streptophyta</taxon>
        <taxon>Embryophyta</taxon>
        <taxon>Tracheophyta</taxon>
        <taxon>Spermatophyta</taxon>
        <taxon>Magnoliopsida</taxon>
        <taxon>eudicotyledons</taxon>
        <taxon>Gunneridae</taxon>
        <taxon>Pentapetalae</taxon>
        <taxon>rosids</taxon>
        <taxon>fabids</taxon>
        <taxon>Malpighiales</taxon>
        <taxon>Rhizophoraceae</taxon>
        <taxon>Rhizophora</taxon>
    </lineage>
</organism>
<sequence>MPSFCRCLLQTPLAFLIDVPLLQKLALTIAVSYTDGTDHSGVLLSPC</sequence>
<dbReference type="AlphaFoldDB" id="A0A2P2P2W2"/>
<proteinExistence type="predicted"/>
<evidence type="ECO:0000256" key="1">
    <source>
        <dbReference type="SAM" id="SignalP"/>
    </source>
</evidence>
<name>A0A2P2P2W2_RHIMU</name>
<reference evidence="2" key="1">
    <citation type="submission" date="2018-02" db="EMBL/GenBank/DDBJ databases">
        <title>Rhizophora mucronata_Transcriptome.</title>
        <authorList>
            <person name="Meera S.P."/>
            <person name="Sreeshan A."/>
            <person name="Augustine A."/>
        </authorList>
    </citation>
    <scope>NUCLEOTIDE SEQUENCE</scope>
    <source>
        <tissue evidence="2">Leaf</tissue>
    </source>
</reference>
<feature type="chain" id="PRO_5015134964" evidence="1">
    <location>
        <begin position="17"/>
        <end position="47"/>
    </location>
</feature>